<dbReference type="GO" id="GO:0009897">
    <property type="term" value="C:external side of plasma membrane"/>
    <property type="evidence" value="ECO:0007669"/>
    <property type="project" value="TreeGrafter"/>
</dbReference>
<organism evidence="8 9">
    <name type="scientific">Microtus ochrogaster</name>
    <name type="common">Prairie vole</name>
    <dbReference type="NCBI Taxonomy" id="79684"/>
    <lineage>
        <taxon>Eukaryota</taxon>
        <taxon>Metazoa</taxon>
        <taxon>Chordata</taxon>
        <taxon>Craniata</taxon>
        <taxon>Vertebrata</taxon>
        <taxon>Euteleostomi</taxon>
        <taxon>Mammalia</taxon>
        <taxon>Eutheria</taxon>
        <taxon>Euarchontoglires</taxon>
        <taxon>Glires</taxon>
        <taxon>Rodentia</taxon>
        <taxon>Myomorpha</taxon>
        <taxon>Muroidea</taxon>
        <taxon>Cricetidae</taxon>
        <taxon>Arvicolinae</taxon>
        <taxon>Microtus</taxon>
    </lineage>
</organism>
<dbReference type="PROSITE" id="PS50041">
    <property type="entry name" value="C_TYPE_LECTIN_2"/>
    <property type="match status" value="1"/>
</dbReference>
<keyword evidence="2" id="KW-0812">Transmembrane</keyword>
<dbReference type="EMBL" id="JAATJU010012358">
    <property type="protein sequence ID" value="KAH0518322.1"/>
    <property type="molecule type" value="Genomic_DNA"/>
</dbReference>
<evidence type="ECO:0000256" key="5">
    <source>
        <dbReference type="ARBA" id="ARBA00022989"/>
    </source>
</evidence>
<protein>
    <submittedName>
        <fullName evidence="8">C-type lectin domain family 2 member D-related protein</fullName>
    </submittedName>
</protein>
<dbReference type="GO" id="GO:0046703">
    <property type="term" value="F:natural killer cell lectin-like receptor binding"/>
    <property type="evidence" value="ECO:0007669"/>
    <property type="project" value="TreeGrafter"/>
</dbReference>
<dbReference type="InterPro" id="IPR016187">
    <property type="entry name" value="CTDL_fold"/>
</dbReference>
<dbReference type="CDD" id="cd03593">
    <property type="entry name" value="CLECT_NK_receptors_like"/>
    <property type="match status" value="1"/>
</dbReference>
<reference evidence="8" key="1">
    <citation type="submission" date="2020-03" db="EMBL/GenBank/DDBJ databases">
        <title>Studies in the Genomics of Life Span.</title>
        <authorList>
            <person name="Glass D."/>
        </authorList>
    </citation>
    <scope>NUCLEOTIDE SEQUENCE</scope>
    <source>
        <strain evidence="8">LTLLF</strain>
        <tissue evidence="8">Muscle</tissue>
    </source>
</reference>
<dbReference type="Pfam" id="PF00059">
    <property type="entry name" value="Lectin_C"/>
    <property type="match status" value="1"/>
</dbReference>
<evidence type="ECO:0000256" key="3">
    <source>
        <dbReference type="ARBA" id="ARBA00022734"/>
    </source>
</evidence>
<dbReference type="Proteomes" id="UP000710432">
    <property type="component" value="Unassembled WGS sequence"/>
</dbReference>
<dbReference type="InterPro" id="IPR050828">
    <property type="entry name" value="C-type_lectin/matrix_domain"/>
</dbReference>
<keyword evidence="3" id="KW-0430">Lectin</keyword>
<evidence type="ECO:0000256" key="2">
    <source>
        <dbReference type="ARBA" id="ARBA00022692"/>
    </source>
</evidence>
<keyword evidence="6" id="KW-0472">Membrane</keyword>
<sequence length="148" mass="17060">MTLSLSGNTKQVSIKNTYATCPRNWIGFGNKCFYFSEDLENQTSSQKHCVALSAQLATFDSEEDLNFLKRYIGPSDHWIGLHRKSSHHPWMWTDNTKYNNLFPTRGEGQHAYLSDRGISSGRNYIRRRWICSKPYSYALQCPGVSQLV</sequence>
<dbReference type="SUPFAM" id="SSF56436">
    <property type="entry name" value="C-type lectin-like"/>
    <property type="match status" value="1"/>
</dbReference>
<accession>A0A8J6GWK2</accession>
<dbReference type="InterPro" id="IPR033992">
    <property type="entry name" value="NKR-like_CTLD"/>
</dbReference>
<evidence type="ECO:0000313" key="9">
    <source>
        <dbReference type="Proteomes" id="UP000710432"/>
    </source>
</evidence>
<dbReference type="GO" id="GO:0030246">
    <property type="term" value="F:carbohydrate binding"/>
    <property type="evidence" value="ECO:0007669"/>
    <property type="project" value="UniProtKB-KW"/>
</dbReference>
<dbReference type="AlphaFoldDB" id="A0A8J6GWK2"/>
<keyword evidence="4" id="KW-0735">Signal-anchor</keyword>
<comment type="caution">
    <text evidence="8">The sequence shown here is derived from an EMBL/GenBank/DDBJ whole genome shotgun (WGS) entry which is preliminary data.</text>
</comment>
<comment type="subcellular location">
    <subcellularLocation>
        <location evidence="1">Cell membrane</location>
        <topology evidence="1">Single-pass type II membrane protein</topology>
    </subcellularLocation>
</comment>
<gene>
    <name evidence="8" type="ORF">LTLLF_209260</name>
</gene>
<dbReference type="Gene3D" id="3.10.100.10">
    <property type="entry name" value="Mannose-Binding Protein A, subunit A"/>
    <property type="match status" value="1"/>
</dbReference>
<feature type="domain" description="C-type lectin" evidence="7">
    <location>
        <begin position="28"/>
        <end position="129"/>
    </location>
</feature>
<evidence type="ECO:0000313" key="8">
    <source>
        <dbReference type="EMBL" id="KAH0518322.1"/>
    </source>
</evidence>
<evidence type="ECO:0000256" key="1">
    <source>
        <dbReference type="ARBA" id="ARBA00004401"/>
    </source>
</evidence>
<dbReference type="PANTHER" id="PTHR45710:SF35">
    <property type="entry name" value="C-TYPE LECTIN DOMAIN FAMILY 2 MEMBER D"/>
    <property type="match status" value="1"/>
</dbReference>
<name>A0A8J6GWK2_MICOH</name>
<dbReference type="SMART" id="SM00034">
    <property type="entry name" value="CLECT"/>
    <property type="match status" value="1"/>
</dbReference>
<keyword evidence="5" id="KW-1133">Transmembrane helix</keyword>
<evidence type="ECO:0000256" key="6">
    <source>
        <dbReference type="ARBA" id="ARBA00023136"/>
    </source>
</evidence>
<dbReference type="PANTHER" id="PTHR45710">
    <property type="entry name" value="C-TYPE LECTIN DOMAIN-CONTAINING PROTEIN 180"/>
    <property type="match status" value="1"/>
</dbReference>
<evidence type="ECO:0000256" key="4">
    <source>
        <dbReference type="ARBA" id="ARBA00022968"/>
    </source>
</evidence>
<proteinExistence type="predicted"/>
<dbReference type="InterPro" id="IPR016186">
    <property type="entry name" value="C-type_lectin-like/link_sf"/>
</dbReference>
<evidence type="ECO:0000259" key="7">
    <source>
        <dbReference type="PROSITE" id="PS50041"/>
    </source>
</evidence>
<dbReference type="InterPro" id="IPR001304">
    <property type="entry name" value="C-type_lectin-like"/>
</dbReference>